<organism evidence="4">
    <name type="scientific">Hydatigena taeniaeformis</name>
    <name type="common">Feline tapeworm</name>
    <name type="synonym">Taenia taeniaeformis</name>
    <dbReference type="NCBI Taxonomy" id="6205"/>
    <lineage>
        <taxon>Eukaryota</taxon>
        <taxon>Metazoa</taxon>
        <taxon>Spiralia</taxon>
        <taxon>Lophotrochozoa</taxon>
        <taxon>Platyhelminthes</taxon>
        <taxon>Cestoda</taxon>
        <taxon>Eucestoda</taxon>
        <taxon>Cyclophyllidea</taxon>
        <taxon>Taeniidae</taxon>
        <taxon>Hydatigera</taxon>
    </lineage>
</organism>
<proteinExistence type="predicted"/>
<dbReference type="STRING" id="6205.A0A0R3X1F5"/>
<feature type="coiled-coil region" evidence="1">
    <location>
        <begin position="78"/>
        <end position="105"/>
    </location>
</feature>
<evidence type="ECO:0000256" key="1">
    <source>
        <dbReference type="SAM" id="Coils"/>
    </source>
</evidence>
<evidence type="ECO:0000313" key="2">
    <source>
        <dbReference type="EMBL" id="VDM31317.1"/>
    </source>
</evidence>
<dbReference type="WBParaSite" id="TTAC_0000703001-mRNA-1">
    <property type="protein sequence ID" value="TTAC_0000703001-mRNA-1"/>
    <property type="gene ID" value="TTAC_0000703001"/>
</dbReference>
<accession>A0A0R3X1F5</accession>
<dbReference type="Proteomes" id="UP000274429">
    <property type="component" value="Unassembled WGS sequence"/>
</dbReference>
<dbReference type="OrthoDB" id="2159131at2759"/>
<dbReference type="AlphaFoldDB" id="A0A0R3X1F5"/>
<dbReference type="EMBL" id="UYWX01020338">
    <property type="protein sequence ID" value="VDM31317.1"/>
    <property type="molecule type" value="Genomic_DNA"/>
</dbReference>
<protein>
    <submittedName>
        <fullName evidence="4">Cir_N domain-containing protein</fullName>
    </submittedName>
</protein>
<dbReference type="InterPro" id="IPR039875">
    <property type="entry name" value="LENG1-like"/>
</dbReference>
<reference evidence="4" key="1">
    <citation type="submission" date="2017-02" db="UniProtKB">
        <authorList>
            <consortium name="WormBaseParasite"/>
        </authorList>
    </citation>
    <scope>IDENTIFICATION</scope>
</reference>
<sequence>MNILPKKRWHVKNKDNAARVEADETLFRKKKNDLAVRSLTQEARVDYLRKRAHDAKPPEDSILNAQDVLHLFADIEGNRNLYASNKEYEEELKKEKETHEKKLGILKYLVESDGNLAKVKPWWSEVPKRGKEKKLLGTLLDSDEIEVQQKQRSDPLFQMKKVEAEFARIREVKQTNEAKERAAAAKIMSSCSLFPDDIKTPGSKRLCEDRDDPRRAADVKSAKKERLEILRAERLVRERAERDRAALVLCRSMGLLTAAKAVVAKNEETVVVDERHLPFNSAFNPELSTLAAERRNAHRFEVHRKQRSFK</sequence>
<keyword evidence="3" id="KW-1185">Reference proteome</keyword>
<gene>
    <name evidence="2" type="ORF">TTAC_LOCUS7015</name>
</gene>
<name>A0A0R3X1F5_HYDTA</name>
<dbReference type="PANTHER" id="PTHR22093">
    <property type="entry name" value="LEUKOCYTE RECEPTOR CLUSTER LRC MEMBER 1"/>
    <property type="match status" value="1"/>
</dbReference>
<reference evidence="2 3" key="2">
    <citation type="submission" date="2018-11" db="EMBL/GenBank/DDBJ databases">
        <authorList>
            <consortium name="Pathogen Informatics"/>
        </authorList>
    </citation>
    <scope>NUCLEOTIDE SEQUENCE [LARGE SCALE GENOMIC DNA]</scope>
</reference>
<evidence type="ECO:0000313" key="4">
    <source>
        <dbReference type="WBParaSite" id="TTAC_0000703001-mRNA-1"/>
    </source>
</evidence>
<evidence type="ECO:0000313" key="3">
    <source>
        <dbReference type="Proteomes" id="UP000274429"/>
    </source>
</evidence>
<dbReference type="PANTHER" id="PTHR22093:SF0">
    <property type="entry name" value="LEUKOCYTE RECEPTOR CLUSTER MEMBER 1"/>
    <property type="match status" value="1"/>
</dbReference>
<keyword evidence="1" id="KW-0175">Coiled coil</keyword>